<dbReference type="PANTHER" id="PTHR45859:SF1">
    <property type="entry name" value="TRANSLATION INITIATION FACTOR EIF-2B SUBUNIT BETA"/>
    <property type="match status" value="1"/>
</dbReference>
<reference evidence="11" key="1">
    <citation type="journal article" date="2021" name="Nat. Commun.">
        <title>Genetic determinants of endophytism in the Arabidopsis root mycobiome.</title>
        <authorList>
            <person name="Mesny F."/>
            <person name="Miyauchi S."/>
            <person name="Thiergart T."/>
            <person name="Pickel B."/>
            <person name="Atanasova L."/>
            <person name="Karlsson M."/>
            <person name="Huettel B."/>
            <person name="Barry K.W."/>
            <person name="Haridas S."/>
            <person name="Chen C."/>
            <person name="Bauer D."/>
            <person name="Andreopoulos W."/>
            <person name="Pangilinan J."/>
            <person name="LaButti K."/>
            <person name="Riley R."/>
            <person name="Lipzen A."/>
            <person name="Clum A."/>
            <person name="Drula E."/>
            <person name="Henrissat B."/>
            <person name="Kohler A."/>
            <person name="Grigoriev I.V."/>
            <person name="Martin F.M."/>
            <person name="Hacquard S."/>
        </authorList>
    </citation>
    <scope>NUCLEOTIDE SEQUENCE</scope>
    <source>
        <strain evidence="11">MPI-CAGE-AT-0021</strain>
    </source>
</reference>
<dbReference type="SUPFAM" id="SSF100950">
    <property type="entry name" value="NagB/RpiA/CoA transferase-like"/>
    <property type="match status" value="1"/>
</dbReference>
<dbReference type="GO" id="GO:0005085">
    <property type="term" value="F:guanyl-nucleotide exchange factor activity"/>
    <property type="evidence" value="ECO:0007669"/>
    <property type="project" value="TreeGrafter"/>
</dbReference>
<dbReference type="InterPro" id="IPR051855">
    <property type="entry name" value="eIF2B_beta_subunit"/>
</dbReference>
<dbReference type="EMBL" id="JAGMUU010000007">
    <property type="protein sequence ID" value="KAH7149225.1"/>
    <property type="molecule type" value="Genomic_DNA"/>
</dbReference>
<evidence type="ECO:0000256" key="8">
    <source>
        <dbReference type="ARBA" id="ARBA00046432"/>
    </source>
</evidence>
<proteinExistence type="inferred from homology"/>
<protein>
    <recommendedName>
        <fullName evidence="6">Translation initiation factor eIF2B subunit beta</fullName>
    </recommendedName>
    <alternativeName>
        <fullName evidence="7">eIF2B GDP-GTP exchange factor subunit beta</fullName>
    </alternativeName>
</protein>
<evidence type="ECO:0000256" key="3">
    <source>
        <dbReference type="ARBA" id="ARBA00022490"/>
    </source>
</evidence>
<comment type="subcellular location">
    <subcellularLocation>
        <location evidence="1">Cytoplasm</location>
        <location evidence="1">Cytosol</location>
    </subcellularLocation>
</comment>
<evidence type="ECO:0000256" key="6">
    <source>
        <dbReference type="ARBA" id="ARBA00044122"/>
    </source>
</evidence>
<comment type="subunit">
    <text evidence="8">Component of the translation initiation factor 2B (eIF2B) complex which is a heterodecamer of two sets of five different subunits: alpha, beta, gamma, delta and epsilon. Subunits alpha, beta and delta comprise a regulatory subcomplex and subunits epsilon and gamma comprise a catalytic subcomplex. Within the complex, the hexameric regulatory complex resides at the center, with the two heterodimeric catalytic subcomplexes bound on opposite sides.</text>
</comment>
<evidence type="ECO:0000256" key="10">
    <source>
        <dbReference type="SAM" id="MobiDB-lite"/>
    </source>
</evidence>
<evidence type="ECO:0000256" key="1">
    <source>
        <dbReference type="ARBA" id="ARBA00004514"/>
    </source>
</evidence>
<feature type="region of interest" description="Disordered" evidence="10">
    <location>
        <begin position="107"/>
        <end position="167"/>
    </location>
</feature>
<evidence type="ECO:0000313" key="11">
    <source>
        <dbReference type="EMBL" id="KAH7149225.1"/>
    </source>
</evidence>
<dbReference type="Pfam" id="PF01008">
    <property type="entry name" value="IF-2B"/>
    <property type="match status" value="1"/>
</dbReference>
<dbReference type="OrthoDB" id="269919at2759"/>
<comment type="similarity">
    <text evidence="2 9">Belongs to the eIF-2B alpha/beta/delta subunits family.</text>
</comment>
<dbReference type="Proteomes" id="UP000717696">
    <property type="component" value="Unassembled WGS sequence"/>
</dbReference>
<dbReference type="InterPro" id="IPR037171">
    <property type="entry name" value="NagB/RpiA_transferase-like"/>
</dbReference>
<dbReference type="GO" id="GO:0003743">
    <property type="term" value="F:translation initiation factor activity"/>
    <property type="evidence" value="ECO:0007669"/>
    <property type="project" value="UniProtKB-KW"/>
</dbReference>
<gene>
    <name evidence="11" type="ORF">B0J13DRAFT_300329</name>
</gene>
<dbReference type="AlphaFoldDB" id="A0A9P9JAM6"/>
<keyword evidence="4" id="KW-0396">Initiation factor</keyword>
<evidence type="ECO:0000256" key="4">
    <source>
        <dbReference type="ARBA" id="ARBA00022540"/>
    </source>
</evidence>
<dbReference type="GO" id="GO:0005829">
    <property type="term" value="C:cytosol"/>
    <property type="evidence" value="ECO:0007669"/>
    <property type="project" value="UniProtKB-SubCell"/>
</dbReference>
<evidence type="ECO:0000256" key="9">
    <source>
        <dbReference type="RuleBase" id="RU003814"/>
    </source>
</evidence>
<dbReference type="GO" id="GO:0005851">
    <property type="term" value="C:eukaryotic translation initiation factor 2B complex"/>
    <property type="evidence" value="ECO:0007669"/>
    <property type="project" value="TreeGrafter"/>
</dbReference>
<keyword evidence="12" id="KW-1185">Reference proteome</keyword>
<sequence length="454" mass="49299">MAPHAAGYAPDLEKYLKTLKGQQLDASVESLISFLKRRQIKGSEPCAVATAHILLQVVARSKWHDVDGLIDNVSRIGRRLVEAQPKELVIANIVRRVLGLIRDEAAEDRNEGASETPSEAQMTPTDTVLPLDSRWPTSTPTHTKQDSVSDLVSLSPKPLQSRPTGLSSYSSVNVPKTLFHLLSVSNSNDAEAALHGSIFGNSGTSTPSWRGHSAQVHALRSEVIDGIEEIKDEISQVDDQIAAQAEVQIHPGDYVLIHQPSPTVERFILRAALKRRFTVLIAPAPPRKQTSEIQHASFRKKLTSAGITVINIMNAGLMAYMSRVDKVIIGARAVVANGGVVADAGAAAVARAAKEQGNAVIVLSGVYKLSPENPFNEESLIEWGDSSRFVGFEDGAMVSGVEIRTAITEMIPPELIDTYITNLGTHSSDHLSSLIADHYKQEDVDFHLRNEGER</sequence>
<feature type="compositionally biased region" description="Polar residues" evidence="10">
    <location>
        <begin position="113"/>
        <end position="126"/>
    </location>
</feature>
<organism evidence="11 12">
    <name type="scientific">Dactylonectria estremocensis</name>
    <dbReference type="NCBI Taxonomy" id="1079267"/>
    <lineage>
        <taxon>Eukaryota</taxon>
        <taxon>Fungi</taxon>
        <taxon>Dikarya</taxon>
        <taxon>Ascomycota</taxon>
        <taxon>Pezizomycotina</taxon>
        <taxon>Sordariomycetes</taxon>
        <taxon>Hypocreomycetidae</taxon>
        <taxon>Hypocreales</taxon>
        <taxon>Nectriaceae</taxon>
        <taxon>Dactylonectria</taxon>
    </lineage>
</organism>
<dbReference type="InterPro" id="IPR000649">
    <property type="entry name" value="IF-2B-related"/>
</dbReference>
<dbReference type="Gene3D" id="3.40.50.10470">
    <property type="entry name" value="Translation initiation factor eif-2b, domain 2"/>
    <property type="match status" value="1"/>
</dbReference>
<accession>A0A9P9JAM6</accession>
<evidence type="ECO:0000256" key="7">
    <source>
        <dbReference type="ARBA" id="ARBA00044228"/>
    </source>
</evidence>
<dbReference type="InterPro" id="IPR042529">
    <property type="entry name" value="IF_2B-like_C"/>
</dbReference>
<comment type="caution">
    <text evidence="11">The sequence shown here is derived from an EMBL/GenBank/DDBJ whole genome shotgun (WGS) entry which is preliminary data.</text>
</comment>
<keyword evidence="3" id="KW-0963">Cytoplasm</keyword>
<evidence type="ECO:0000256" key="5">
    <source>
        <dbReference type="ARBA" id="ARBA00022917"/>
    </source>
</evidence>
<dbReference type="PANTHER" id="PTHR45859">
    <property type="entry name" value="TRANSLATION INITIATION FACTOR EIF-2B SUBUNIT BETA"/>
    <property type="match status" value="1"/>
</dbReference>
<evidence type="ECO:0000256" key="2">
    <source>
        <dbReference type="ARBA" id="ARBA00007251"/>
    </source>
</evidence>
<feature type="compositionally biased region" description="Polar residues" evidence="10">
    <location>
        <begin position="135"/>
        <end position="152"/>
    </location>
</feature>
<name>A0A9P9JAM6_9HYPO</name>
<evidence type="ECO:0000313" key="12">
    <source>
        <dbReference type="Proteomes" id="UP000717696"/>
    </source>
</evidence>
<keyword evidence="5" id="KW-0648">Protein biosynthesis</keyword>